<evidence type="ECO:0000256" key="1">
    <source>
        <dbReference type="ARBA" id="ARBA00007381"/>
    </source>
</evidence>
<dbReference type="Pfam" id="PF00012">
    <property type="entry name" value="HSP70"/>
    <property type="match status" value="1"/>
</dbReference>
<dbReference type="InterPro" id="IPR013126">
    <property type="entry name" value="Hsp_70_fam"/>
</dbReference>
<dbReference type="Pfam" id="PF12531">
    <property type="entry name" value="DUF3731"/>
    <property type="match status" value="1"/>
</dbReference>
<organism evidence="4 5">
    <name type="scientific">Candidatus Protochlamydia amoebophila</name>
    <dbReference type="NCBI Taxonomy" id="362787"/>
    <lineage>
        <taxon>Bacteria</taxon>
        <taxon>Pseudomonadati</taxon>
        <taxon>Chlamydiota</taxon>
        <taxon>Chlamydiia</taxon>
        <taxon>Parachlamydiales</taxon>
        <taxon>Parachlamydiaceae</taxon>
        <taxon>Candidatus Protochlamydia</taxon>
    </lineage>
</organism>
<sequence>MLSFDTCFSFIKFKFNFLRTMRYIIGIDLGTTNSAISFIDTLKPYWSIELFSISQLTAPGKIESLSTLPSFCYLLSTNEWPEGALRLPWKEEKFSVVGQFAKLEGARVPTKLVQSAKSWLCHVAANRQDKILPIEAADPLQRISPVEACAKYLAHLKEAWNQSFAREDHSSEFEEQEIILTVPASFDEVARTLTIEAARLAGLRHVTLLEEPQAAFYSWISQNEKQWKEIFSAGETILVCDVGGGTTDFSLIEIQEKGKELFFQRRSVGDHLLLGGDNMDSALAHYLEQKFQAQGFSNLESTQWLQLLAEARFAKEALLDTKQVKESYTVTLQGSGSSVIKGSMSASLTRGELQQYLLKGFFNFLNLEEALKFNKTKGIRTVGLPYEDEPSILKHLARFLQQANYFQTNKRINYILFNGGVLKPILFQQAIIDALAQWFSSSPPSVLVSASLDLAVAKGAAYYAKARRGQGVSIRGGLPRTYYLEIDVKDAQGKIVKKALTLLARGAEEGAVFKPSQTFFLRTNTPVCFHLLTSHMRLNDKEGDQILIDEQEMHRLPLIQTVLRYGKKQTENEEIPACLNIHLTPIGTLELWLESQKTEHRWHLEFQLRSVSGQEDSLQFIDKIRKDETFDTTYLKLASKILEEFFMGTSSIKSSQLIEKLENQLGIERKDWSLSILRELWNPLLKCAANRKLSQEYETRWWNLAGFFLRPGFGFPLDDFRIKELWKIILSDFKSSKTQEVLIQKWICFRRIAGGLNKGQQMQIASDLIETLVDKKSGQLNCKRKNEVYAYSEKIRAFAALERIELSLKHRLGNLILQRFVRGEEEICDYWALSRIGTRNLIYGSAGQVISKDIVEKWIELLLKITPKDPFQYLFLLEQLAKKTNQRELNVSETLIQKLIKKFPDVDLTHRLSSERIFSQIEKDRLFGDQLPSGILLEELKSDLEH</sequence>
<dbReference type="AlphaFoldDB" id="A0A0C1JKC8"/>
<dbReference type="InterPro" id="IPR018181">
    <property type="entry name" value="Heat_shock_70_CS"/>
</dbReference>
<dbReference type="EMBL" id="JSAN01000120">
    <property type="protein sequence ID" value="KIC71051.1"/>
    <property type="molecule type" value="Genomic_DNA"/>
</dbReference>
<dbReference type="GO" id="GO:0005524">
    <property type="term" value="F:ATP binding"/>
    <property type="evidence" value="ECO:0007669"/>
    <property type="project" value="UniProtKB-KW"/>
</dbReference>
<dbReference type="PANTHER" id="PTHR19375">
    <property type="entry name" value="HEAT SHOCK PROTEIN 70KDA"/>
    <property type="match status" value="1"/>
</dbReference>
<dbReference type="PROSITE" id="PS00297">
    <property type="entry name" value="HSP70_1"/>
    <property type="match status" value="1"/>
</dbReference>
<evidence type="ECO:0000256" key="2">
    <source>
        <dbReference type="ARBA" id="ARBA00022741"/>
    </source>
</evidence>
<name>A0A0C1JKC8_9BACT</name>
<reference evidence="4 5" key="1">
    <citation type="journal article" date="2014" name="Mol. Biol. Evol.">
        <title>Massive expansion of Ubiquitination-related gene families within the Chlamydiae.</title>
        <authorList>
            <person name="Domman D."/>
            <person name="Collingro A."/>
            <person name="Lagkouvardos I."/>
            <person name="Gehre L."/>
            <person name="Weinmaier T."/>
            <person name="Rattei T."/>
            <person name="Subtil A."/>
            <person name="Horn M."/>
        </authorList>
    </citation>
    <scope>NUCLEOTIDE SEQUENCE [LARGE SCALE GENOMIC DNA]</scope>
    <source>
        <strain evidence="4 5">EI2</strain>
    </source>
</reference>
<evidence type="ECO:0000313" key="4">
    <source>
        <dbReference type="EMBL" id="KIC71051.1"/>
    </source>
</evidence>
<comment type="similarity">
    <text evidence="1">Belongs to the heat shock protein 70 family.</text>
</comment>
<dbReference type="InterPro" id="IPR043129">
    <property type="entry name" value="ATPase_NBD"/>
</dbReference>
<keyword evidence="3" id="KW-0067">ATP-binding</keyword>
<gene>
    <name evidence="4" type="primary">dnaK_2</name>
    <name evidence="4" type="ORF">DB44_EW00230</name>
</gene>
<keyword evidence="2" id="KW-0547">Nucleotide-binding</keyword>
<accession>A0A0C1JKC8</accession>
<proteinExistence type="inferred from homology"/>
<comment type="caution">
    <text evidence="4">The sequence shown here is derived from an EMBL/GenBank/DDBJ whole genome shotgun (WGS) entry which is preliminary data.</text>
</comment>
<keyword evidence="4" id="KW-0346">Stress response</keyword>
<dbReference type="PRINTS" id="PR00301">
    <property type="entry name" value="HEATSHOCK70"/>
</dbReference>
<dbReference type="SUPFAM" id="SSF53067">
    <property type="entry name" value="Actin-like ATPase domain"/>
    <property type="match status" value="2"/>
</dbReference>
<dbReference type="PATRIC" id="fig|362787.3.peg.1767"/>
<evidence type="ECO:0000256" key="3">
    <source>
        <dbReference type="ARBA" id="ARBA00022840"/>
    </source>
</evidence>
<dbReference type="Gene3D" id="3.30.420.40">
    <property type="match status" value="2"/>
</dbReference>
<dbReference type="GO" id="GO:0140662">
    <property type="term" value="F:ATP-dependent protein folding chaperone"/>
    <property type="evidence" value="ECO:0007669"/>
    <property type="project" value="InterPro"/>
</dbReference>
<protein>
    <submittedName>
        <fullName evidence="4">Putative heat shock protein 70, dnaK</fullName>
    </submittedName>
</protein>
<dbReference type="InterPro" id="IPR021030">
    <property type="entry name" value="DUF3731"/>
</dbReference>
<dbReference type="CDD" id="cd10170">
    <property type="entry name" value="ASKHA_NBD_HSP70"/>
    <property type="match status" value="1"/>
</dbReference>
<dbReference type="Proteomes" id="UP000031465">
    <property type="component" value="Unassembled WGS sequence"/>
</dbReference>
<evidence type="ECO:0000313" key="5">
    <source>
        <dbReference type="Proteomes" id="UP000031465"/>
    </source>
</evidence>